<reference evidence="1 2" key="1">
    <citation type="submission" date="2017-04" db="EMBL/GenBank/DDBJ databases">
        <authorList>
            <person name="Afonso C.L."/>
            <person name="Miller P.J."/>
            <person name="Scott M.A."/>
            <person name="Spackman E."/>
            <person name="Goraichik I."/>
            <person name="Dimitrov K.M."/>
            <person name="Suarez D.L."/>
            <person name="Swayne D.E."/>
        </authorList>
    </citation>
    <scope>NUCLEOTIDE SEQUENCE [LARGE SCALE GENOMIC DNA]</scope>
    <source>
        <strain evidence="1 2">ToBE</strain>
    </source>
</reference>
<dbReference type="Proteomes" id="UP000192569">
    <property type="component" value="Chromosome I"/>
</dbReference>
<dbReference type="AlphaFoldDB" id="A0A1W1VUI0"/>
<name>A0A1W1VUI0_9FIRM</name>
<gene>
    <name evidence="1" type="ORF">SAMN00808754_1634</name>
</gene>
<evidence type="ECO:0000313" key="1">
    <source>
        <dbReference type="EMBL" id="SMB96761.1"/>
    </source>
</evidence>
<dbReference type="STRING" id="698762.SAMN00808754_1634"/>
<proteinExistence type="predicted"/>
<protein>
    <submittedName>
        <fullName evidence="1">Uncharacterized protein</fullName>
    </submittedName>
</protein>
<dbReference type="EMBL" id="LT838272">
    <property type="protein sequence ID" value="SMB96761.1"/>
    <property type="molecule type" value="Genomic_DNA"/>
</dbReference>
<keyword evidence="2" id="KW-1185">Reference proteome</keyword>
<organism evidence="1 2">
    <name type="scientific">Thermanaeromonas toyohensis ToBE</name>
    <dbReference type="NCBI Taxonomy" id="698762"/>
    <lineage>
        <taxon>Bacteria</taxon>
        <taxon>Bacillati</taxon>
        <taxon>Bacillota</taxon>
        <taxon>Clostridia</taxon>
        <taxon>Neomoorellales</taxon>
        <taxon>Neomoorellaceae</taxon>
        <taxon>Thermanaeromonas</taxon>
    </lineage>
</organism>
<accession>A0A1W1VUI0</accession>
<sequence length="100" mass="11358">MEGAARQPSPCQKAVLGGIGMSARTVEFTRAVRPLGPALQPTARGGRKKKRVLEKCCKETWRDHLAEWVWNAPEPVFRLVLLLLRVSWCMRKVARVFCVR</sequence>
<evidence type="ECO:0000313" key="2">
    <source>
        <dbReference type="Proteomes" id="UP000192569"/>
    </source>
</evidence>